<dbReference type="Proteomes" id="UP000283255">
    <property type="component" value="Unassembled WGS sequence"/>
</dbReference>
<accession>A0A418YEG6</accession>
<reference evidence="1 2" key="2">
    <citation type="submission" date="2019-01" db="EMBL/GenBank/DDBJ databases">
        <title>Motilimonas pumilus sp. nov., isolated from the gut of sea cucumber (Apostichopus japonicus).</title>
        <authorList>
            <person name="Wang F.-Q."/>
            <person name="Ren L.-H."/>
            <person name="Lin Y.-W."/>
            <person name="Sun G.-H."/>
            <person name="Du Z.-J."/>
            <person name="Zhao J.-X."/>
            <person name="Liu X.-J."/>
            <person name="Liu L.-J."/>
        </authorList>
    </citation>
    <scope>NUCLEOTIDE SEQUENCE [LARGE SCALE GENOMIC DNA]</scope>
    <source>
        <strain evidence="1 2">PLHSC7-2</strain>
    </source>
</reference>
<protein>
    <submittedName>
        <fullName evidence="1">Uncharacterized protein</fullName>
    </submittedName>
</protein>
<evidence type="ECO:0000313" key="2">
    <source>
        <dbReference type="Proteomes" id="UP000283255"/>
    </source>
</evidence>
<sequence length="148" mass="16375">MKYSGWLIAAALLGGAVVWQFNRGERQPLSPPLPASPPFTPSTAFDGEWQGERFDESGDSICLPTAVVGSIKNGAVKLKLSYNNTYLLGWISEQGELVLYSDSLRWGYRFTGQYQQDSGSSDRPRIAGHWRVTNALCQGTWYVAPVNE</sequence>
<reference evidence="1 2" key="1">
    <citation type="submission" date="2018-09" db="EMBL/GenBank/DDBJ databases">
        <authorList>
            <person name="Wang F."/>
        </authorList>
    </citation>
    <scope>NUCLEOTIDE SEQUENCE [LARGE SCALE GENOMIC DNA]</scope>
    <source>
        <strain evidence="1 2">PLHSC7-2</strain>
    </source>
</reference>
<name>A0A418YEG6_9GAMM</name>
<proteinExistence type="predicted"/>
<dbReference type="OrthoDB" id="5881038at2"/>
<keyword evidence="2" id="KW-1185">Reference proteome</keyword>
<comment type="caution">
    <text evidence="1">The sequence shown here is derived from an EMBL/GenBank/DDBJ whole genome shotgun (WGS) entry which is preliminary data.</text>
</comment>
<evidence type="ECO:0000313" key="1">
    <source>
        <dbReference type="EMBL" id="RJG47553.1"/>
    </source>
</evidence>
<gene>
    <name evidence="1" type="ORF">D1Z90_10465</name>
</gene>
<dbReference type="AlphaFoldDB" id="A0A418YEG6"/>
<dbReference type="EMBL" id="QZCH01000012">
    <property type="protein sequence ID" value="RJG47553.1"/>
    <property type="molecule type" value="Genomic_DNA"/>
</dbReference>
<organism evidence="1 2">
    <name type="scientific">Motilimonas pumila</name>
    <dbReference type="NCBI Taxonomy" id="2303987"/>
    <lineage>
        <taxon>Bacteria</taxon>
        <taxon>Pseudomonadati</taxon>
        <taxon>Pseudomonadota</taxon>
        <taxon>Gammaproteobacteria</taxon>
        <taxon>Alteromonadales</taxon>
        <taxon>Alteromonadales genera incertae sedis</taxon>
        <taxon>Motilimonas</taxon>
    </lineage>
</organism>
<dbReference type="RefSeq" id="WP_119910706.1">
    <property type="nucleotide sequence ID" value="NZ_QZCH01000012.1"/>
</dbReference>